<dbReference type="InterPro" id="IPR050684">
    <property type="entry name" value="HTH-Siroheme_Decarb"/>
</dbReference>
<evidence type="ECO:0000313" key="8">
    <source>
        <dbReference type="EMBL" id="MCV2367041.1"/>
    </source>
</evidence>
<protein>
    <recommendedName>
        <fullName evidence="4">siroheme decarboxylase</fullName>
        <ecNumber evidence="4">4.1.1.111</ecNumber>
    </recommendedName>
</protein>
<evidence type="ECO:0000256" key="5">
    <source>
        <dbReference type="ARBA" id="ARBA00048470"/>
    </source>
</evidence>
<name>A0ABT2Y9R4_9BURK</name>
<dbReference type="InterPro" id="IPR040523">
    <property type="entry name" value="AsnC_trans_reg2"/>
</dbReference>
<evidence type="ECO:0000256" key="1">
    <source>
        <dbReference type="ARBA" id="ARBA00023239"/>
    </source>
</evidence>
<feature type="domain" description="Siroheme decarboxylase NirL-like HTH" evidence="7">
    <location>
        <begin position="6"/>
        <end position="47"/>
    </location>
</feature>
<feature type="domain" description="Siroheme decarboxylase NirL-like HTH" evidence="7">
    <location>
        <begin position="174"/>
        <end position="220"/>
    </location>
</feature>
<dbReference type="InterPro" id="IPR053953">
    <property type="entry name" value="NirdL-like_HTH"/>
</dbReference>
<dbReference type="PANTHER" id="PTHR43413:SF1">
    <property type="entry name" value="SIROHEME DECARBOXYLASE NIRL SUBUNIT"/>
    <property type="match status" value="1"/>
</dbReference>
<accession>A0ABT2Y9R4</accession>
<dbReference type="Pfam" id="PF22451">
    <property type="entry name" value="NirdL-like_HTH"/>
    <property type="match status" value="2"/>
</dbReference>
<feature type="domain" description="Siroheme decarboxylase AsnC-like ligand binding" evidence="6">
    <location>
        <begin position="64"/>
        <end position="137"/>
    </location>
</feature>
<evidence type="ECO:0000313" key="9">
    <source>
        <dbReference type="Proteomes" id="UP001209701"/>
    </source>
</evidence>
<comment type="similarity">
    <text evidence="3">Belongs to the Ahb/Nir family.</text>
</comment>
<dbReference type="Pfam" id="PF17805">
    <property type="entry name" value="AsnC_trans_reg2"/>
    <property type="match status" value="2"/>
</dbReference>
<dbReference type="Gene3D" id="3.30.70.3460">
    <property type="match status" value="2"/>
</dbReference>
<evidence type="ECO:0000256" key="3">
    <source>
        <dbReference type="ARBA" id="ARBA00023457"/>
    </source>
</evidence>
<gene>
    <name evidence="8" type="ORF">LNV07_02890</name>
</gene>
<dbReference type="Proteomes" id="UP001209701">
    <property type="component" value="Unassembled WGS sequence"/>
</dbReference>
<comment type="catalytic activity">
    <reaction evidence="5">
        <text>siroheme + 2 H(+) = 12,18-didecarboxysiroheme + 2 CO2</text>
        <dbReference type="Rhea" id="RHEA:19093"/>
        <dbReference type="ChEBI" id="CHEBI:15378"/>
        <dbReference type="ChEBI" id="CHEBI:16526"/>
        <dbReference type="ChEBI" id="CHEBI:60052"/>
        <dbReference type="ChEBI" id="CHEBI:140497"/>
        <dbReference type="EC" id="4.1.1.111"/>
    </reaction>
</comment>
<sequence>MSVAEQLINDWQQRFPLCSEPFTELGAQCGVGTDRVLAEFKRMQESGSLGRIGGIWGSGAGGAALLCAFAVPPQRLEAVAALVSAHAGVNHNYEREHAYNLWFVITGADREQVAAGVSSLEAACGLQALRLPMQRAYRINLGFDLQRPHAAGCAARSAGQEQLRDHRHAVQNEDRALAALVEDGLPLIARPYAAWAQALGCSEAHIFAKLQQWLSQGTLRRFGVVVRHHELGFAANAMCVFDVADADVDAHAAILSQQPGVTLCYRRARATGWPYNLYCMLHGRERGEVLAWLEAARKAAGLEQVPQTVLFSRRRFKQCGARYFRNFAELSSKSQTREAIDA</sequence>
<keyword evidence="1" id="KW-0456">Lyase</keyword>
<keyword evidence="9" id="KW-1185">Reference proteome</keyword>
<dbReference type="EC" id="4.1.1.111" evidence="4"/>
<dbReference type="EMBL" id="JAJIRN010000001">
    <property type="protein sequence ID" value="MCV2367041.1"/>
    <property type="molecule type" value="Genomic_DNA"/>
</dbReference>
<reference evidence="8 9" key="1">
    <citation type="submission" date="2021-11" db="EMBL/GenBank/DDBJ databases">
        <authorList>
            <person name="Liang Q."/>
            <person name="Mou H."/>
            <person name="Liu Z."/>
        </authorList>
    </citation>
    <scope>NUCLEOTIDE SEQUENCE [LARGE SCALE GENOMIC DNA]</scope>
    <source>
        <strain evidence="8 9">CHU3</strain>
    </source>
</reference>
<proteinExistence type="inferred from homology"/>
<evidence type="ECO:0000256" key="2">
    <source>
        <dbReference type="ARBA" id="ARBA00023444"/>
    </source>
</evidence>
<dbReference type="PANTHER" id="PTHR43413">
    <property type="entry name" value="TRANSCRIPTIONAL REGULATOR, ASNC FAMILY"/>
    <property type="match status" value="1"/>
</dbReference>
<evidence type="ECO:0000256" key="4">
    <source>
        <dbReference type="ARBA" id="ARBA00023471"/>
    </source>
</evidence>
<evidence type="ECO:0000259" key="6">
    <source>
        <dbReference type="Pfam" id="PF17805"/>
    </source>
</evidence>
<feature type="domain" description="Siroheme decarboxylase AsnC-like ligand binding" evidence="6">
    <location>
        <begin position="231"/>
        <end position="317"/>
    </location>
</feature>
<dbReference type="Gene3D" id="1.10.10.2890">
    <property type="match status" value="1"/>
</dbReference>
<evidence type="ECO:0000259" key="7">
    <source>
        <dbReference type="Pfam" id="PF22451"/>
    </source>
</evidence>
<comment type="pathway">
    <text evidence="2">Porphyrin-containing compound metabolism.</text>
</comment>
<organism evidence="8 9">
    <name type="scientific">Roseateles oligotrophus</name>
    <dbReference type="NCBI Taxonomy" id="1769250"/>
    <lineage>
        <taxon>Bacteria</taxon>
        <taxon>Pseudomonadati</taxon>
        <taxon>Pseudomonadota</taxon>
        <taxon>Betaproteobacteria</taxon>
        <taxon>Burkholderiales</taxon>
        <taxon>Sphaerotilaceae</taxon>
        <taxon>Roseateles</taxon>
    </lineage>
</organism>
<dbReference type="RefSeq" id="WP_263569648.1">
    <property type="nucleotide sequence ID" value="NZ_JAJIRN010000001.1"/>
</dbReference>
<comment type="caution">
    <text evidence="8">The sequence shown here is derived from an EMBL/GenBank/DDBJ whole genome shotgun (WGS) entry which is preliminary data.</text>
</comment>